<reference evidence="1 2" key="1">
    <citation type="submission" date="2016-01" db="EMBL/GenBank/DDBJ databases">
        <title>Genome sequencing of Roseivirga spongicola UST030701-084.</title>
        <authorList>
            <person name="Selvaratnam C."/>
            <person name="Thevarajoo S."/>
            <person name="Goh K.M."/>
            <person name="Ee R."/>
            <person name="Chan K.-G."/>
            <person name="Chong C.S."/>
        </authorList>
    </citation>
    <scope>NUCLEOTIDE SEQUENCE [LARGE SCALE GENOMIC DNA]</scope>
    <source>
        <strain evidence="1 2">UST030701-084</strain>
    </source>
</reference>
<dbReference type="AlphaFoldDB" id="A0A150XAC1"/>
<keyword evidence="2" id="KW-1185">Reference proteome</keyword>
<sequence>MATVENLRNTLITKLMAVSDKDILNAVDKLLSTFSDEKQIELTKEQMLMIEMSLQDLESGQTIPHKELFDQEREWLKTQ</sequence>
<organism evidence="1 2">
    <name type="scientific">Roseivirga spongicola</name>
    <dbReference type="NCBI Taxonomy" id="333140"/>
    <lineage>
        <taxon>Bacteria</taxon>
        <taxon>Pseudomonadati</taxon>
        <taxon>Bacteroidota</taxon>
        <taxon>Cytophagia</taxon>
        <taxon>Cytophagales</taxon>
        <taxon>Roseivirgaceae</taxon>
        <taxon>Roseivirga</taxon>
    </lineage>
</organism>
<dbReference type="OrthoDB" id="1262144at2"/>
<dbReference type="Proteomes" id="UP000075606">
    <property type="component" value="Unassembled WGS sequence"/>
</dbReference>
<gene>
    <name evidence="1" type="ORF">AWW68_07310</name>
</gene>
<evidence type="ECO:0008006" key="3">
    <source>
        <dbReference type="Google" id="ProtNLM"/>
    </source>
</evidence>
<dbReference type="RefSeq" id="WP_068219249.1">
    <property type="nucleotide sequence ID" value="NZ_LRPC01000012.1"/>
</dbReference>
<dbReference type="EMBL" id="LRPC01000012">
    <property type="protein sequence ID" value="KYG75636.1"/>
    <property type="molecule type" value="Genomic_DNA"/>
</dbReference>
<evidence type="ECO:0000313" key="2">
    <source>
        <dbReference type="Proteomes" id="UP000075606"/>
    </source>
</evidence>
<name>A0A150XAC1_9BACT</name>
<evidence type="ECO:0000313" key="1">
    <source>
        <dbReference type="EMBL" id="KYG75636.1"/>
    </source>
</evidence>
<proteinExistence type="predicted"/>
<protein>
    <recommendedName>
        <fullName evidence="3">Addiction module component</fullName>
    </recommendedName>
</protein>
<comment type="caution">
    <text evidence="1">The sequence shown here is derived from an EMBL/GenBank/DDBJ whole genome shotgun (WGS) entry which is preliminary data.</text>
</comment>
<dbReference type="STRING" id="333140.AWW68_07310"/>
<accession>A0A150XAC1</accession>